<protein>
    <submittedName>
        <fullName evidence="3">Sigma-E processing peptidase SpoIIGA</fullName>
    </submittedName>
</protein>
<feature type="region of interest" description="Disordered" evidence="1">
    <location>
        <begin position="312"/>
        <end position="342"/>
    </location>
</feature>
<dbReference type="PIRSF" id="PIRSF018571">
    <property type="entry name" value="SpoIIGA"/>
    <property type="match status" value="1"/>
</dbReference>
<keyword evidence="4" id="KW-1185">Reference proteome</keyword>
<gene>
    <name evidence="3" type="primary">spoIIGA</name>
    <name evidence="3" type="ORF">ACFQWB_01805</name>
</gene>
<feature type="transmembrane region" description="Helical" evidence="2">
    <location>
        <begin position="62"/>
        <end position="83"/>
    </location>
</feature>
<evidence type="ECO:0000256" key="1">
    <source>
        <dbReference type="SAM" id="MobiDB-lite"/>
    </source>
</evidence>
<keyword evidence="2" id="KW-1133">Transmembrane helix</keyword>
<dbReference type="Proteomes" id="UP001596528">
    <property type="component" value="Unassembled WGS sequence"/>
</dbReference>
<feature type="transmembrane region" description="Helical" evidence="2">
    <location>
        <begin position="95"/>
        <end position="114"/>
    </location>
</feature>
<name>A0ABW2UXQ5_9BACL</name>
<feature type="compositionally biased region" description="Low complexity" evidence="1">
    <location>
        <begin position="322"/>
        <end position="336"/>
    </location>
</feature>
<dbReference type="RefSeq" id="WP_170209384.1">
    <property type="nucleotide sequence ID" value="NZ_JBHTGQ010000002.1"/>
</dbReference>
<dbReference type="EMBL" id="JBHTGQ010000002">
    <property type="protein sequence ID" value="MFC7748681.1"/>
    <property type="molecule type" value="Genomic_DNA"/>
</dbReference>
<dbReference type="InterPro" id="IPR005081">
    <property type="entry name" value="SpoIIGA"/>
</dbReference>
<reference evidence="4" key="1">
    <citation type="journal article" date="2019" name="Int. J. Syst. Evol. Microbiol.">
        <title>The Global Catalogue of Microorganisms (GCM) 10K type strain sequencing project: providing services to taxonomists for standard genome sequencing and annotation.</title>
        <authorList>
            <consortium name="The Broad Institute Genomics Platform"/>
            <consortium name="The Broad Institute Genome Sequencing Center for Infectious Disease"/>
            <person name="Wu L."/>
            <person name="Ma J."/>
        </authorList>
    </citation>
    <scope>NUCLEOTIDE SEQUENCE [LARGE SCALE GENOMIC DNA]</scope>
    <source>
        <strain evidence="4">JCM 18657</strain>
    </source>
</reference>
<accession>A0ABW2UXQ5</accession>
<proteinExistence type="predicted"/>
<comment type="caution">
    <text evidence="3">The sequence shown here is derived from an EMBL/GenBank/DDBJ whole genome shotgun (WGS) entry which is preliminary data.</text>
</comment>
<dbReference type="Pfam" id="PF03419">
    <property type="entry name" value="Peptidase_U4"/>
    <property type="match status" value="1"/>
</dbReference>
<evidence type="ECO:0000313" key="3">
    <source>
        <dbReference type="EMBL" id="MFC7748681.1"/>
    </source>
</evidence>
<feature type="transmembrane region" description="Helical" evidence="2">
    <location>
        <begin position="36"/>
        <end position="56"/>
    </location>
</feature>
<organism evidence="3 4">
    <name type="scientific">Paenibacillus thermoaerophilus</name>
    <dbReference type="NCBI Taxonomy" id="1215385"/>
    <lineage>
        <taxon>Bacteria</taxon>
        <taxon>Bacillati</taxon>
        <taxon>Bacillota</taxon>
        <taxon>Bacilli</taxon>
        <taxon>Bacillales</taxon>
        <taxon>Paenibacillaceae</taxon>
        <taxon>Paenibacillus</taxon>
    </lineage>
</organism>
<sequence length="342" mass="37092">MVIYADLVFLLNFGLDAATLAATARTRRLRVNWWRIAVSAGIGASYVMFLLIPSLSEAVRSLLFTAATKTMISLIMVWISFGFGGWRSYLQNVASFYLVNFAAAGAVYGSYFLLQPYQELMRELLEAGVMRGGWPIGLGFVIVSASGGIWLYRRAVRQAKQRAELAAQLLEVSVAIAGTEVVCTGLVDTGNRLYDPLTRTPVMVLQADRLGDLLPRGWLERLSSDDADKLVASLPDSSPEAAFLQDRLRLVPYRGINRSTRFMLALKPDSVKLTRSDGAVHPVSRALVGLDGGKLSPDGSYHAILHPGMLEQSGWTDPPSAPASAAAKARAGDQSDCTVHLS</sequence>
<evidence type="ECO:0000256" key="2">
    <source>
        <dbReference type="SAM" id="Phobius"/>
    </source>
</evidence>
<dbReference type="NCBIfam" id="TIGR02854">
    <property type="entry name" value="spore_II_GA"/>
    <property type="match status" value="1"/>
</dbReference>
<keyword evidence="2" id="KW-0472">Membrane</keyword>
<keyword evidence="2" id="KW-0812">Transmembrane</keyword>
<evidence type="ECO:0000313" key="4">
    <source>
        <dbReference type="Proteomes" id="UP001596528"/>
    </source>
</evidence>
<feature type="transmembrane region" description="Helical" evidence="2">
    <location>
        <begin position="134"/>
        <end position="152"/>
    </location>
</feature>